<evidence type="ECO:0000313" key="2">
    <source>
        <dbReference type="EMBL" id="CAI0401794.1"/>
    </source>
</evidence>
<dbReference type="SMART" id="SM01045">
    <property type="entry name" value="BURP"/>
    <property type="match status" value="1"/>
</dbReference>
<keyword evidence="3" id="KW-1185">Reference proteome</keyword>
<name>A0AAV0IVY3_9ROSI</name>
<proteinExistence type="predicted"/>
<dbReference type="InterPro" id="IPR044816">
    <property type="entry name" value="BURP"/>
</dbReference>
<evidence type="ECO:0000313" key="3">
    <source>
        <dbReference type="Proteomes" id="UP001154282"/>
    </source>
</evidence>
<dbReference type="AlphaFoldDB" id="A0AAV0IVY3"/>
<dbReference type="PANTHER" id="PTHR31236:SF32">
    <property type="entry name" value="BURP DOMAIN PROTEIN USPL1-LIKE"/>
    <property type="match status" value="1"/>
</dbReference>
<reference evidence="2" key="1">
    <citation type="submission" date="2022-08" db="EMBL/GenBank/DDBJ databases">
        <authorList>
            <person name="Gutierrez-Valencia J."/>
        </authorList>
    </citation>
    <scope>NUCLEOTIDE SEQUENCE</scope>
</reference>
<dbReference type="InterPro" id="IPR004873">
    <property type="entry name" value="BURP_dom"/>
</dbReference>
<dbReference type="Pfam" id="PF03181">
    <property type="entry name" value="BURP"/>
    <property type="match status" value="1"/>
</dbReference>
<feature type="domain" description="BURP" evidence="1">
    <location>
        <begin position="1"/>
        <end position="116"/>
    </location>
</feature>
<organism evidence="2 3">
    <name type="scientific">Linum tenue</name>
    <dbReference type="NCBI Taxonomy" id="586396"/>
    <lineage>
        <taxon>Eukaryota</taxon>
        <taxon>Viridiplantae</taxon>
        <taxon>Streptophyta</taxon>
        <taxon>Embryophyta</taxon>
        <taxon>Tracheophyta</taxon>
        <taxon>Spermatophyta</taxon>
        <taxon>Magnoliopsida</taxon>
        <taxon>eudicotyledons</taxon>
        <taxon>Gunneridae</taxon>
        <taxon>Pentapetalae</taxon>
        <taxon>rosids</taxon>
        <taxon>fabids</taxon>
        <taxon>Malpighiales</taxon>
        <taxon>Linaceae</taxon>
        <taxon>Linum</taxon>
    </lineage>
</organism>
<gene>
    <name evidence="2" type="ORF">LITE_LOCUS11347</name>
</gene>
<accession>A0AAV0IVY3</accession>
<dbReference type="PANTHER" id="PTHR31236">
    <property type="entry name" value="BURP DOMAIN PROTEIN USPL1-LIKE"/>
    <property type="match status" value="1"/>
</dbReference>
<evidence type="ECO:0000259" key="1">
    <source>
        <dbReference type="PROSITE" id="PS51277"/>
    </source>
</evidence>
<comment type="caution">
    <text evidence="2">The sequence shown here is derived from an EMBL/GenBank/DDBJ whole genome shotgun (WGS) entry which is preliminary data.</text>
</comment>
<protein>
    <recommendedName>
        <fullName evidence="1">BURP domain-containing protein</fullName>
    </recommendedName>
</protein>
<dbReference type="PROSITE" id="PS51277">
    <property type="entry name" value="BURP"/>
    <property type="match status" value="1"/>
</dbReference>
<dbReference type="Proteomes" id="UP001154282">
    <property type="component" value="Unassembled WGS sequence"/>
</dbReference>
<sequence>MKMAHGQRRRSQKRSAQNYTILGTPREIPFPGLVSCHSLAYPYLLFLCHSVAYGSKLLIMDLISEEQDGVRAIAVCHMDTANWDAHHVAFQVLGVQSGSSEVCHFLPKTDVVYVPVLNHETG</sequence>
<dbReference type="EMBL" id="CAMGYJ010000004">
    <property type="protein sequence ID" value="CAI0401794.1"/>
    <property type="molecule type" value="Genomic_DNA"/>
</dbReference>